<dbReference type="InterPro" id="IPR020555">
    <property type="entry name" value="MECDP_synthase_CS"/>
</dbReference>
<dbReference type="Gene3D" id="3.30.1330.50">
    <property type="entry name" value="2-C-methyl-D-erythritol 2,4-cyclodiphosphate synthase"/>
    <property type="match status" value="1"/>
</dbReference>
<dbReference type="EC" id="4.6.1.12" evidence="3 7"/>
<name>A0A7Y0EW02_9BIFI</name>
<dbReference type="UniPathway" id="UPA00056">
    <property type="reaction ID" value="UER00095"/>
</dbReference>
<feature type="binding site" evidence="7">
    <location>
        <begin position="8"/>
        <end position="10"/>
    </location>
    <ligand>
        <name>4-CDP-2-C-methyl-D-erythritol 2-phosphate</name>
        <dbReference type="ChEBI" id="CHEBI:57919"/>
    </ligand>
</feature>
<dbReference type="Proteomes" id="UP000529710">
    <property type="component" value="Unassembled WGS sequence"/>
</dbReference>
<proteinExistence type="inferred from homology"/>
<dbReference type="GO" id="GO:0008685">
    <property type="term" value="F:2-C-methyl-D-erythritol 2,4-cyclodiphosphate synthase activity"/>
    <property type="evidence" value="ECO:0007669"/>
    <property type="project" value="UniProtKB-UniRule"/>
</dbReference>
<dbReference type="CDD" id="cd00554">
    <property type="entry name" value="MECDP_synthase"/>
    <property type="match status" value="1"/>
</dbReference>
<dbReference type="SUPFAM" id="SSF69765">
    <property type="entry name" value="IpsF-like"/>
    <property type="match status" value="1"/>
</dbReference>
<evidence type="ECO:0000256" key="1">
    <source>
        <dbReference type="ARBA" id="ARBA00000200"/>
    </source>
</evidence>
<dbReference type="InterPro" id="IPR003526">
    <property type="entry name" value="MECDP_synthase"/>
</dbReference>
<protein>
    <recommendedName>
        <fullName evidence="3 7">2-C-methyl-D-erythritol 2,4-cyclodiphosphate synthase</fullName>
        <shortName evidence="7">MECDP-synthase</shortName>
        <shortName evidence="7">MECPP-synthase</shortName>
        <shortName evidence="7">MECPS</shortName>
        <ecNumber evidence="3 7">4.6.1.12</ecNumber>
    </recommendedName>
</protein>
<dbReference type="InterPro" id="IPR036571">
    <property type="entry name" value="MECDP_synthase_sf"/>
</dbReference>
<feature type="binding site" evidence="7">
    <location>
        <position position="153"/>
    </location>
    <ligand>
        <name>4-CDP-2-C-methyl-D-erythritol 2-phosphate</name>
        <dbReference type="ChEBI" id="CHEBI:57919"/>
    </ligand>
</feature>
<evidence type="ECO:0000256" key="5">
    <source>
        <dbReference type="ARBA" id="ARBA00023229"/>
    </source>
</evidence>
<feature type="site" description="Transition state stabilizer" evidence="7">
    <location>
        <position position="144"/>
    </location>
</feature>
<comment type="subunit">
    <text evidence="7">Homotrimer.</text>
</comment>
<dbReference type="PROSITE" id="PS01350">
    <property type="entry name" value="ISPF"/>
    <property type="match status" value="1"/>
</dbReference>
<evidence type="ECO:0000256" key="8">
    <source>
        <dbReference type="RuleBase" id="RU004395"/>
    </source>
</evidence>
<comment type="catalytic activity">
    <reaction evidence="1 7 8">
        <text>4-CDP-2-C-methyl-D-erythritol 2-phosphate = 2-C-methyl-D-erythritol 2,4-cyclic diphosphate + CMP</text>
        <dbReference type="Rhea" id="RHEA:23864"/>
        <dbReference type="ChEBI" id="CHEBI:57919"/>
        <dbReference type="ChEBI" id="CHEBI:58483"/>
        <dbReference type="ChEBI" id="CHEBI:60377"/>
        <dbReference type="EC" id="4.6.1.12"/>
    </reaction>
</comment>
<feature type="binding site" evidence="7">
    <location>
        <begin position="143"/>
        <end position="146"/>
    </location>
    <ligand>
        <name>4-CDP-2-C-methyl-D-erythritol 2-phosphate</name>
        <dbReference type="ChEBI" id="CHEBI:57919"/>
    </ligand>
</feature>
<dbReference type="AlphaFoldDB" id="A0A7Y0EW02"/>
<dbReference type="GO" id="GO:0046872">
    <property type="term" value="F:metal ion binding"/>
    <property type="evidence" value="ECO:0007669"/>
    <property type="project" value="UniProtKB-KW"/>
</dbReference>
<dbReference type="PANTHER" id="PTHR43181:SF1">
    <property type="entry name" value="2-C-METHYL-D-ERYTHRITOL 2,4-CYCLODIPHOSPHATE SYNTHASE, CHLOROPLASTIC"/>
    <property type="match status" value="1"/>
</dbReference>
<keyword evidence="11" id="KW-1185">Reference proteome</keyword>
<feature type="domain" description="2-C-methyl-D-erythritol 2,4-cyclodiphosphate synthase" evidence="9">
    <location>
        <begin position="1"/>
        <end position="165"/>
    </location>
</feature>
<feature type="binding site" evidence="7">
    <location>
        <position position="150"/>
    </location>
    <ligand>
        <name>4-CDP-2-C-methyl-D-erythritol 2-phosphate</name>
        <dbReference type="ChEBI" id="CHEBI:57919"/>
    </ligand>
</feature>
<evidence type="ECO:0000256" key="7">
    <source>
        <dbReference type="HAMAP-Rule" id="MF_00107"/>
    </source>
</evidence>
<dbReference type="GO" id="GO:0016114">
    <property type="term" value="P:terpenoid biosynthetic process"/>
    <property type="evidence" value="ECO:0007669"/>
    <property type="project" value="InterPro"/>
</dbReference>
<dbReference type="HAMAP" id="MF_00107">
    <property type="entry name" value="IspF"/>
    <property type="match status" value="1"/>
</dbReference>
<feature type="binding site" evidence="7">
    <location>
        <begin position="69"/>
        <end position="71"/>
    </location>
    <ligand>
        <name>4-CDP-2-C-methyl-D-erythritol 2-phosphate</name>
        <dbReference type="ChEBI" id="CHEBI:57919"/>
    </ligand>
</feature>
<comment type="caution">
    <text evidence="7">Lacks conserved residue(s) required for the propagation of feature annotation.</text>
</comment>
<comment type="cofactor">
    <cofactor evidence="7">
        <name>a divalent metal cation</name>
        <dbReference type="ChEBI" id="CHEBI:60240"/>
    </cofactor>
    <text evidence="7">Binds 1 divalent metal cation per subunit.</text>
</comment>
<organism evidence="10 11">
    <name type="scientific">Bifidobacterium erythrocebi</name>
    <dbReference type="NCBI Taxonomy" id="2675325"/>
    <lineage>
        <taxon>Bacteria</taxon>
        <taxon>Bacillati</taxon>
        <taxon>Actinomycetota</taxon>
        <taxon>Actinomycetes</taxon>
        <taxon>Bifidobacteriales</taxon>
        <taxon>Bifidobacteriaceae</taxon>
        <taxon>Bifidobacterium</taxon>
    </lineage>
</organism>
<accession>A0A7Y0EW02</accession>
<dbReference type="EMBL" id="JAAIIF010000008">
    <property type="protein sequence ID" value="NMM96386.1"/>
    <property type="molecule type" value="Genomic_DNA"/>
</dbReference>
<evidence type="ECO:0000259" key="9">
    <source>
        <dbReference type="Pfam" id="PF02542"/>
    </source>
</evidence>
<feature type="binding site" evidence="7">
    <location>
        <position position="8"/>
    </location>
    <ligand>
        <name>a divalent metal cation</name>
        <dbReference type="ChEBI" id="CHEBI:60240"/>
    </ligand>
</feature>
<evidence type="ECO:0000256" key="2">
    <source>
        <dbReference type="ARBA" id="ARBA00004709"/>
    </source>
</evidence>
<gene>
    <name evidence="7" type="primary">ispF</name>
    <name evidence="10" type="ORF">G1C98_1122</name>
</gene>
<comment type="pathway">
    <text evidence="2 7">Isoprenoid biosynthesis; isopentenyl diphosphate biosynthesis via DXP pathway; isopentenyl diphosphate from 1-deoxy-D-xylulose 5-phosphate: step 4/6.</text>
</comment>
<dbReference type="Pfam" id="PF02542">
    <property type="entry name" value="YgbB"/>
    <property type="match status" value="1"/>
</dbReference>
<evidence type="ECO:0000313" key="10">
    <source>
        <dbReference type="EMBL" id="NMM96386.1"/>
    </source>
</evidence>
<dbReference type="PANTHER" id="PTHR43181">
    <property type="entry name" value="2-C-METHYL-D-ERYTHRITOL 2,4-CYCLODIPHOSPHATE SYNTHASE, CHLOROPLASTIC"/>
    <property type="match status" value="1"/>
</dbReference>
<evidence type="ECO:0000256" key="4">
    <source>
        <dbReference type="ARBA" id="ARBA00022723"/>
    </source>
</evidence>
<feature type="binding site" evidence="7">
    <location>
        <position position="55"/>
    </location>
    <ligand>
        <name>a divalent metal cation</name>
        <dbReference type="ChEBI" id="CHEBI:60240"/>
    </ligand>
</feature>
<evidence type="ECO:0000256" key="3">
    <source>
        <dbReference type="ARBA" id="ARBA00012579"/>
    </source>
</evidence>
<sequence length="168" mass="17060">MRIGQGFDAHRCVKTTGAEAGDGSGTARGLWLAGLPWEGEDFVIEGDSDGDVAVHALIDAFLAAAGLGDIGSLFGVGKTSRGAGMRGADMLRDTIAHLRSHGYAPQSASVVIVGNRPKVGTRREQAAEVLSEIAGCPVSVTATTTDHMGFTGRGEGIAAIANALVDAA</sequence>
<evidence type="ECO:0000256" key="6">
    <source>
        <dbReference type="ARBA" id="ARBA00023239"/>
    </source>
</evidence>
<comment type="similarity">
    <text evidence="7 8">Belongs to the IspF family.</text>
</comment>
<keyword evidence="6 7" id="KW-0456">Lyase</keyword>
<dbReference type="GO" id="GO:0019288">
    <property type="term" value="P:isopentenyl diphosphate biosynthetic process, methylerythritol 4-phosphate pathway"/>
    <property type="evidence" value="ECO:0007669"/>
    <property type="project" value="UniProtKB-UniRule"/>
</dbReference>
<evidence type="ECO:0000313" key="11">
    <source>
        <dbReference type="Proteomes" id="UP000529710"/>
    </source>
</evidence>
<comment type="function">
    <text evidence="7">Involved in the biosynthesis of isopentenyl diphosphate (IPP) and dimethylallyl diphosphate (DMAPP), two major building blocks of isoprenoid compounds. Catalyzes the conversion of 4-diphosphocytidyl-2-C-methyl-D-erythritol 2-phosphate (CDP-ME2P) to 2-C-methyl-D-erythritol 2,4-cyclodiphosphate (ME-CPP) with a corresponding release of cytidine 5-monophosphate (CMP).</text>
</comment>
<keyword evidence="5 7" id="KW-0414">Isoprene biosynthesis</keyword>
<reference evidence="10 11" key="1">
    <citation type="submission" date="2020-02" db="EMBL/GenBank/DDBJ databases">
        <title>Characterization of phylogenetic diversity of novel bifidobacterial species isolated in Czech ZOOs.</title>
        <authorList>
            <person name="Lugli G.A."/>
            <person name="Vera N.B."/>
            <person name="Ventura M."/>
        </authorList>
    </citation>
    <scope>NUCLEOTIDE SEQUENCE [LARGE SCALE GENOMIC DNA]</scope>
    <source>
        <strain evidence="10 11">DSM 109960</strain>
    </source>
</reference>
<feature type="binding site" evidence="7">
    <location>
        <position position="10"/>
    </location>
    <ligand>
        <name>a divalent metal cation</name>
        <dbReference type="ChEBI" id="CHEBI:60240"/>
    </ligand>
</feature>
<feature type="site" description="Transition state stabilizer" evidence="7">
    <location>
        <position position="47"/>
    </location>
</feature>
<dbReference type="NCBIfam" id="TIGR00151">
    <property type="entry name" value="ispF"/>
    <property type="match status" value="1"/>
</dbReference>
<keyword evidence="4 7" id="KW-0479">Metal-binding</keyword>
<comment type="caution">
    <text evidence="10">The sequence shown here is derived from an EMBL/GenBank/DDBJ whole genome shotgun (WGS) entry which is preliminary data.</text>
</comment>